<dbReference type="PROSITE" id="PS50076">
    <property type="entry name" value="DNAJ_2"/>
    <property type="match status" value="1"/>
</dbReference>
<keyword evidence="1" id="KW-0143">Chaperone</keyword>
<dbReference type="Pfam" id="PF01556">
    <property type="entry name" value="DnaJ_C"/>
    <property type="match status" value="1"/>
</dbReference>
<dbReference type="EMBL" id="BEHY01000040">
    <property type="protein sequence ID" value="GBD09412.1"/>
    <property type="molecule type" value="Genomic_DNA"/>
</dbReference>
<dbReference type="InterPro" id="IPR008971">
    <property type="entry name" value="HSP40/DnaJ_pept-bd"/>
</dbReference>
<dbReference type="GO" id="GO:0042026">
    <property type="term" value="P:protein refolding"/>
    <property type="evidence" value="ECO:0007669"/>
    <property type="project" value="TreeGrafter"/>
</dbReference>
<organism evidence="3 4">
    <name type="scientific">Candidatus Thermoflexus japonica</name>
    <dbReference type="NCBI Taxonomy" id="2035417"/>
    <lineage>
        <taxon>Bacteria</taxon>
        <taxon>Bacillati</taxon>
        <taxon>Chloroflexota</taxon>
        <taxon>Thermoflexia</taxon>
        <taxon>Thermoflexales</taxon>
        <taxon>Thermoflexaceae</taxon>
        <taxon>Thermoflexus</taxon>
    </lineage>
</organism>
<dbReference type="PROSITE" id="PS00636">
    <property type="entry name" value="DNAJ_1"/>
    <property type="match status" value="1"/>
</dbReference>
<keyword evidence="3" id="KW-0238">DNA-binding</keyword>
<dbReference type="GO" id="GO:0005737">
    <property type="term" value="C:cytoplasm"/>
    <property type="evidence" value="ECO:0007669"/>
    <property type="project" value="TreeGrafter"/>
</dbReference>
<accession>A0A2H5Y7L1</accession>
<dbReference type="Gene3D" id="2.60.260.20">
    <property type="entry name" value="Urease metallochaperone UreE, N-terminal domain"/>
    <property type="match status" value="2"/>
</dbReference>
<protein>
    <submittedName>
        <fullName evidence="3">Curved DNA-binding protein</fullName>
    </submittedName>
</protein>
<dbReference type="SUPFAM" id="SSF46565">
    <property type="entry name" value="Chaperone J-domain"/>
    <property type="match status" value="1"/>
</dbReference>
<dbReference type="SMART" id="SM00271">
    <property type="entry name" value="DnaJ"/>
    <property type="match status" value="1"/>
</dbReference>
<dbReference type="Gene3D" id="1.10.287.110">
    <property type="entry name" value="DnaJ domain"/>
    <property type="match status" value="1"/>
</dbReference>
<dbReference type="PRINTS" id="PR00625">
    <property type="entry name" value="JDOMAIN"/>
</dbReference>
<evidence type="ECO:0000256" key="1">
    <source>
        <dbReference type="ARBA" id="ARBA00023186"/>
    </source>
</evidence>
<dbReference type="InterPro" id="IPR002939">
    <property type="entry name" value="DnaJ_C"/>
</dbReference>
<dbReference type="GO" id="GO:0003677">
    <property type="term" value="F:DNA binding"/>
    <property type="evidence" value="ECO:0007669"/>
    <property type="project" value="UniProtKB-KW"/>
</dbReference>
<dbReference type="GO" id="GO:0051082">
    <property type="term" value="F:unfolded protein binding"/>
    <property type="evidence" value="ECO:0007669"/>
    <property type="project" value="InterPro"/>
</dbReference>
<sequence length="306" mass="35276">MEFKDYYAILGVSPDASEEEIKRAYRKLARQYHPDVNPGDKAAEEKFKEINEAYEVLSDPEKRRKYDELRRQYEAWRRAGYDPGQFDWSPWVQPGRVRVEVGDLEDLLSGFSDFFEMLFGGMPRRTRGWTTTRIRGRDLEQPVTLTLEEVFQGTTRIVRTRDGRRLEVRIPPGVRPGARVRVPGAGEPGYGGPPGDLYLVVEIAPHPRFELRDRDLYATLPVDLYTAVLGGEVPFRYLDGRTLMVHIPPETQNGTLIRLRGEGMPSPQHPGERGDLYLRVSVELPRNLTPRERELFAELARLRRGR</sequence>
<dbReference type="InterPro" id="IPR018253">
    <property type="entry name" value="DnaJ_domain_CS"/>
</dbReference>
<dbReference type="CDD" id="cd10747">
    <property type="entry name" value="DnaJ_C"/>
    <property type="match status" value="1"/>
</dbReference>
<reference evidence="4" key="1">
    <citation type="submission" date="2017-09" db="EMBL/GenBank/DDBJ databases">
        <title>Metaegenomics of thermophilic ammonia-oxidizing enrichment culture.</title>
        <authorList>
            <person name="Kato S."/>
            <person name="Suzuki K."/>
        </authorList>
    </citation>
    <scope>NUCLEOTIDE SEQUENCE [LARGE SCALE GENOMIC DNA]</scope>
</reference>
<dbReference type="InterPro" id="IPR001623">
    <property type="entry name" value="DnaJ_domain"/>
</dbReference>
<feature type="domain" description="J" evidence="2">
    <location>
        <begin position="5"/>
        <end position="70"/>
    </location>
</feature>
<proteinExistence type="predicted"/>
<evidence type="ECO:0000313" key="3">
    <source>
        <dbReference type="EMBL" id="GBD09412.1"/>
    </source>
</evidence>
<dbReference type="PANTHER" id="PTHR43096">
    <property type="entry name" value="DNAJ HOMOLOG 1, MITOCHONDRIAL-RELATED"/>
    <property type="match status" value="1"/>
</dbReference>
<evidence type="ECO:0000313" key="4">
    <source>
        <dbReference type="Proteomes" id="UP000236642"/>
    </source>
</evidence>
<dbReference type="Proteomes" id="UP000236642">
    <property type="component" value="Unassembled WGS sequence"/>
</dbReference>
<dbReference type="PANTHER" id="PTHR43096:SF52">
    <property type="entry name" value="DNAJ HOMOLOG 1, MITOCHONDRIAL-RELATED"/>
    <property type="match status" value="1"/>
</dbReference>
<dbReference type="InterPro" id="IPR036869">
    <property type="entry name" value="J_dom_sf"/>
</dbReference>
<name>A0A2H5Y7L1_9CHLR</name>
<comment type="caution">
    <text evidence="3">The sequence shown here is derived from an EMBL/GenBank/DDBJ whole genome shotgun (WGS) entry which is preliminary data.</text>
</comment>
<dbReference type="Pfam" id="PF00226">
    <property type="entry name" value="DnaJ"/>
    <property type="match status" value="1"/>
</dbReference>
<dbReference type="SUPFAM" id="SSF49493">
    <property type="entry name" value="HSP40/DnaJ peptide-binding domain"/>
    <property type="match status" value="2"/>
</dbReference>
<dbReference type="AlphaFoldDB" id="A0A2H5Y7L1"/>
<evidence type="ECO:0000259" key="2">
    <source>
        <dbReference type="PROSITE" id="PS50076"/>
    </source>
</evidence>
<gene>
    <name evidence="3" type="primary">cbpA_1</name>
    <name evidence="3" type="ORF">HRbin22_01666</name>
</gene>
<dbReference type="FunFam" id="2.60.260.20:FF:000013">
    <property type="entry name" value="DnaJ subfamily B member 11"/>
    <property type="match status" value="1"/>
</dbReference>
<dbReference type="CDD" id="cd06257">
    <property type="entry name" value="DnaJ"/>
    <property type="match status" value="1"/>
</dbReference>